<feature type="region of interest" description="Disordered" evidence="1">
    <location>
        <begin position="60"/>
        <end position="82"/>
    </location>
</feature>
<dbReference type="EMBL" id="JACBAZ010000002">
    <property type="protein sequence ID" value="NWK55470.1"/>
    <property type="molecule type" value="Genomic_DNA"/>
</dbReference>
<comment type="caution">
    <text evidence="3">The sequence shown here is derived from an EMBL/GenBank/DDBJ whole genome shotgun (WGS) entry which is preliminary data.</text>
</comment>
<sequence>MSLHATLSPETLQLLHEQKRNSTITSVIIAILSVLLLGIGLTLYFLPAIKNIPSDVVVHHSPNDPNPKDPPPTMQRLFSQRPPSSANQVVPSIVAMAQNTINLPVLETPADIVGLAAGTGGDGDGLGPGDGDGVFIPGDPDIPNIQRCSKDERMNLLKQYGGKPETEDVVVRSLRWLKQTQNSDGSWGDQHKAGMTGLALLAYLGHCETPDSEEFGDSCLQAIVYLLNIGSQNNGRLATNTRDKHWPYEHAIATYALAEAYSFSKRSNYTIPQHPEVLKLAGEWIITHQHGSGGWDYQYDISGKRGGDLSIAAWHIQALKACDATGLGFDGIKSTIKAALNYVSARQAANGGFGYTGTSPVGGAGHHSLTGAGLLAYQMWGKGSRSEVRKGARYILDKAELDYNGPECDLYAHYYHSQAMIQRGGDQWKQYNQRFSDQILLNQADDGSWKKPGGGSKPRAVAANYANDSKEGIHYRTCLCTLMLEVYYRYLPGTH</sequence>
<organism evidence="3 4">
    <name type="scientific">Oceaniferula marina</name>
    <dbReference type="NCBI Taxonomy" id="2748318"/>
    <lineage>
        <taxon>Bacteria</taxon>
        <taxon>Pseudomonadati</taxon>
        <taxon>Verrucomicrobiota</taxon>
        <taxon>Verrucomicrobiia</taxon>
        <taxon>Verrucomicrobiales</taxon>
        <taxon>Verrucomicrobiaceae</taxon>
        <taxon>Oceaniferula</taxon>
    </lineage>
</organism>
<dbReference type="AlphaFoldDB" id="A0A851GL56"/>
<reference evidence="3 4" key="1">
    <citation type="submission" date="2020-07" db="EMBL/GenBank/DDBJ databases">
        <title>Roseicoccus Jingziensis gen. nov., sp. nov., isolated from coastal seawater.</title>
        <authorList>
            <person name="Feng X."/>
        </authorList>
    </citation>
    <scope>NUCLEOTIDE SEQUENCE [LARGE SCALE GENOMIC DNA]</scope>
    <source>
        <strain evidence="3 4">N1E253</strain>
    </source>
</reference>
<feature type="transmembrane region" description="Helical" evidence="2">
    <location>
        <begin position="24"/>
        <end position="46"/>
    </location>
</feature>
<keyword evidence="2" id="KW-1133">Transmembrane helix</keyword>
<evidence type="ECO:0000256" key="1">
    <source>
        <dbReference type="SAM" id="MobiDB-lite"/>
    </source>
</evidence>
<dbReference type="InterPro" id="IPR008930">
    <property type="entry name" value="Terpenoid_cyclase/PrenylTrfase"/>
</dbReference>
<name>A0A851GL56_9BACT</name>
<proteinExistence type="predicted"/>
<feature type="compositionally biased region" description="Pro residues" evidence="1">
    <location>
        <begin position="64"/>
        <end position="73"/>
    </location>
</feature>
<keyword evidence="4" id="KW-1185">Reference proteome</keyword>
<accession>A0A851GL56</accession>
<dbReference type="CDD" id="cd00688">
    <property type="entry name" value="ISOPREN_C2_like"/>
    <property type="match status" value="1"/>
</dbReference>
<evidence type="ECO:0000313" key="3">
    <source>
        <dbReference type="EMBL" id="NWK55470.1"/>
    </source>
</evidence>
<dbReference type="SUPFAM" id="SSF48239">
    <property type="entry name" value="Terpenoid cyclases/Protein prenyltransferases"/>
    <property type="match status" value="1"/>
</dbReference>
<dbReference type="Gene3D" id="1.50.10.20">
    <property type="match status" value="2"/>
</dbReference>
<protein>
    <submittedName>
        <fullName evidence="3">Terpene cyclase/mutase family protein</fullName>
    </submittedName>
</protein>
<keyword evidence="2" id="KW-0472">Membrane</keyword>
<dbReference type="Proteomes" id="UP000557872">
    <property type="component" value="Unassembled WGS sequence"/>
</dbReference>
<evidence type="ECO:0000256" key="2">
    <source>
        <dbReference type="SAM" id="Phobius"/>
    </source>
</evidence>
<keyword evidence="2" id="KW-0812">Transmembrane</keyword>
<gene>
    <name evidence="3" type="ORF">HW115_07595</name>
</gene>
<evidence type="ECO:0000313" key="4">
    <source>
        <dbReference type="Proteomes" id="UP000557872"/>
    </source>
</evidence>
<dbReference type="RefSeq" id="WP_178931984.1">
    <property type="nucleotide sequence ID" value="NZ_JACBAZ010000002.1"/>
</dbReference>